<organism evidence="20 22">
    <name type="scientific">Thalassotalea euphylliae</name>
    <dbReference type="NCBI Taxonomy" id="1655234"/>
    <lineage>
        <taxon>Bacteria</taxon>
        <taxon>Pseudomonadati</taxon>
        <taxon>Pseudomonadota</taxon>
        <taxon>Gammaproteobacteria</taxon>
        <taxon>Alteromonadales</taxon>
        <taxon>Colwelliaceae</taxon>
        <taxon>Thalassotalea</taxon>
    </lineage>
</organism>
<evidence type="ECO:0000259" key="18">
    <source>
        <dbReference type="Pfam" id="PF02823"/>
    </source>
</evidence>
<dbReference type="Proteomes" id="UP000256899">
    <property type="component" value="Unassembled WGS sequence"/>
</dbReference>
<keyword evidence="7 15" id="KW-1003">Cell membrane</keyword>
<evidence type="ECO:0000313" key="19">
    <source>
        <dbReference type="EMBL" id="REL31277.1"/>
    </source>
</evidence>
<dbReference type="EMBL" id="QUOT01000001">
    <property type="protein sequence ID" value="REL31277.1"/>
    <property type="molecule type" value="Genomic_DNA"/>
</dbReference>
<feature type="domain" description="ATP synthase F1 complex delta/epsilon subunit N-terminal" evidence="18">
    <location>
        <begin position="7"/>
        <end position="85"/>
    </location>
</feature>
<dbReference type="FunFam" id="1.20.5.440:FF:000001">
    <property type="entry name" value="ATP synthase epsilon chain"/>
    <property type="match status" value="1"/>
</dbReference>
<dbReference type="AlphaFoldDB" id="A0A3E0UNH2"/>
<evidence type="ECO:0000256" key="12">
    <source>
        <dbReference type="ARBA" id="ARBA00023310"/>
    </source>
</evidence>
<evidence type="ECO:0000313" key="22">
    <source>
        <dbReference type="Proteomes" id="UP000256999"/>
    </source>
</evidence>
<dbReference type="InterPro" id="IPR036771">
    <property type="entry name" value="ATPsynth_dsu/esu_N"/>
</dbReference>
<comment type="subcellular location">
    <subcellularLocation>
        <location evidence="2 15">Cell membrane</location>
        <topology evidence="2 15">Peripheral membrane protein</topology>
    </subcellularLocation>
</comment>
<evidence type="ECO:0000256" key="7">
    <source>
        <dbReference type="ARBA" id="ARBA00022475"/>
    </source>
</evidence>
<evidence type="ECO:0000256" key="3">
    <source>
        <dbReference type="ARBA" id="ARBA00005712"/>
    </source>
</evidence>
<evidence type="ECO:0000313" key="20">
    <source>
        <dbReference type="EMBL" id="REL37222.1"/>
    </source>
</evidence>
<dbReference type="OrthoDB" id="9791445at2"/>
<sequence length="140" mass="14801">MAAMTVNLNVVSAEEALFSGRIESLQITGSEGELGIMPGHAPLLTSLKPGMARIVKQHGEEEVIYLSGGMLEVQPNSVTVLADVATRADDLDEQAAEQAKQRAEASLNTQSGDVNYAEAASELARAVAQLRVIQAAKKKL</sequence>
<comment type="subunit">
    <text evidence="4 15 16">F-type ATPases have 2 components, CF(1) - the catalytic core - and CF(0) - the membrane proton channel. CF(1) has five subunits: alpha(3), beta(3), gamma(1), delta(1), epsilon(1). CF(0) has three main subunits: a, b and c.</text>
</comment>
<dbReference type="InterPro" id="IPR020546">
    <property type="entry name" value="ATP_synth_F1_dsu/esu_N"/>
</dbReference>
<comment type="function">
    <text evidence="1 15">Produces ATP from ADP in the presence of a proton gradient across the membrane.</text>
</comment>
<dbReference type="GO" id="GO:0046933">
    <property type="term" value="F:proton-transporting ATP synthase activity, rotational mechanism"/>
    <property type="evidence" value="ECO:0007669"/>
    <property type="project" value="UniProtKB-UniRule"/>
</dbReference>
<evidence type="ECO:0000256" key="11">
    <source>
        <dbReference type="ARBA" id="ARBA00023196"/>
    </source>
</evidence>
<dbReference type="EMBL" id="QUOV01000001">
    <property type="protein sequence ID" value="REL37222.1"/>
    <property type="molecule type" value="Genomic_DNA"/>
</dbReference>
<dbReference type="RefSeq" id="WP_116002218.1">
    <property type="nucleotide sequence ID" value="NZ_QUOT01000001.1"/>
</dbReference>
<dbReference type="GO" id="GO:0005524">
    <property type="term" value="F:ATP binding"/>
    <property type="evidence" value="ECO:0007669"/>
    <property type="project" value="UniProtKB-UniRule"/>
</dbReference>
<dbReference type="InterPro" id="IPR020547">
    <property type="entry name" value="ATP_synth_F1_esu_C"/>
</dbReference>
<name>A0A3E0UNH2_9GAMM</name>
<evidence type="ECO:0000313" key="21">
    <source>
        <dbReference type="Proteomes" id="UP000256899"/>
    </source>
</evidence>
<keyword evidence="9 15" id="KW-0406">Ion transport</keyword>
<dbReference type="GO" id="GO:0045259">
    <property type="term" value="C:proton-transporting ATP synthase complex"/>
    <property type="evidence" value="ECO:0007669"/>
    <property type="project" value="UniProtKB-KW"/>
</dbReference>
<dbReference type="PANTHER" id="PTHR13822">
    <property type="entry name" value="ATP SYNTHASE DELTA/EPSILON CHAIN"/>
    <property type="match status" value="1"/>
</dbReference>
<evidence type="ECO:0000256" key="16">
    <source>
        <dbReference type="RuleBase" id="RU003656"/>
    </source>
</evidence>
<dbReference type="SUPFAM" id="SSF46604">
    <property type="entry name" value="Epsilon subunit of F1F0-ATP synthase C-terminal domain"/>
    <property type="match status" value="1"/>
</dbReference>
<comment type="caution">
    <text evidence="20">The sequence shown here is derived from an EMBL/GenBank/DDBJ whole genome shotgun (WGS) entry which is preliminary data.</text>
</comment>
<evidence type="ECO:0000256" key="4">
    <source>
        <dbReference type="ARBA" id="ARBA00011648"/>
    </source>
</evidence>
<gene>
    <name evidence="15" type="primary">atpC</name>
    <name evidence="20" type="ORF">DXX92_18935</name>
    <name evidence="19" type="ORF">DXX94_11455</name>
</gene>
<dbReference type="PANTHER" id="PTHR13822:SF10">
    <property type="entry name" value="ATP SYNTHASE EPSILON CHAIN, CHLOROPLASTIC"/>
    <property type="match status" value="1"/>
</dbReference>
<dbReference type="Pfam" id="PF02823">
    <property type="entry name" value="ATP-synt_DE_N"/>
    <property type="match status" value="1"/>
</dbReference>
<evidence type="ECO:0000256" key="1">
    <source>
        <dbReference type="ARBA" id="ARBA00003543"/>
    </source>
</evidence>
<keyword evidence="10 15" id="KW-0472">Membrane</keyword>
<feature type="domain" description="ATP synthase epsilon subunit C-terminal" evidence="17">
    <location>
        <begin position="89"/>
        <end position="134"/>
    </location>
</feature>
<dbReference type="InterPro" id="IPR001469">
    <property type="entry name" value="ATP_synth_F1_dsu/esu"/>
</dbReference>
<evidence type="ECO:0000256" key="13">
    <source>
        <dbReference type="ARBA" id="ARBA00030215"/>
    </source>
</evidence>
<evidence type="ECO:0000256" key="5">
    <source>
        <dbReference type="ARBA" id="ARBA00014480"/>
    </source>
</evidence>
<dbReference type="GO" id="GO:0005886">
    <property type="term" value="C:plasma membrane"/>
    <property type="evidence" value="ECO:0007669"/>
    <property type="project" value="UniProtKB-SubCell"/>
</dbReference>
<accession>A0A3E0UNH2</accession>
<reference evidence="19" key="2">
    <citation type="submission" date="2018-08" db="EMBL/GenBank/DDBJ databases">
        <authorList>
            <person name="Ferrada E.E."/>
            <person name="Latorre B.A."/>
        </authorList>
    </citation>
    <scope>NUCLEOTIDE SEQUENCE</scope>
    <source>
        <strain evidence="19">H3</strain>
    </source>
</reference>
<proteinExistence type="inferred from homology"/>
<keyword evidence="8 15" id="KW-0375">Hydrogen ion transport</keyword>
<evidence type="ECO:0000259" key="17">
    <source>
        <dbReference type="Pfam" id="PF00401"/>
    </source>
</evidence>
<evidence type="ECO:0000256" key="14">
    <source>
        <dbReference type="ARBA" id="ARBA00031795"/>
    </source>
</evidence>
<evidence type="ECO:0000256" key="9">
    <source>
        <dbReference type="ARBA" id="ARBA00023065"/>
    </source>
</evidence>
<dbReference type="InterPro" id="IPR036794">
    <property type="entry name" value="ATP_F1_dsu/esu_C_sf"/>
</dbReference>
<dbReference type="Proteomes" id="UP000256999">
    <property type="component" value="Unassembled WGS sequence"/>
</dbReference>
<evidence type="ECO:0000256" key="6">
    <source>
        <dbReference type="ARBA" id="ARBA00022448"/>
    </source>
</evidence>
<evidence type="ECO:0000256" key="2">
    <source>
        <dbReference type="ARBA" id="ARBA00004202"/>
    </source>
</evidence>
<keyword evidence="12 15" id="KW-0066">ATP synthesis</keyword>
<dbReference type="HAMAP" id="MF_00530">
    <property type="entry name" value="ATP_synth_epsil_bac"/>
    <property type="match status" value="1"/>
</dbReference>
<keyword evidence="11 15" id="KW-0139">CF(1)</keyword>
<keyword evidence="6 15" id="KW-0813">Transport</keyword>
<protein>
    <recommendedName>
        <fullName evidence="5 15">ATP synthase epsilon chain</fullName>
    </recommendedName>
    <alternativeName>
        <fullName evidence="14 15">ATP synthase F1 sector epsilon subunit</fullName>
    </alternativeName>
    <alternativeName>
        <fullName evidence="13 15">F-ATPase epsilon subunit</fullName>
    </alternativeName>
</protein>
<comment type="similarity">
    <text evidence="3 15 16">Belongs to the ATPase epsilon chain family.</text>
</comment>
<dbReference type="FunFam" id="2.60.15.10:FF:000001">
    <property type="entry name" value="ATP synthase epsilon chain"/>
    <property type="match status" value="1"/>
</dbReference>
<dbReference type="SUPFAM" id="SSF51344">
    <property type="entry name" value="Epsilon subunit of F1F0-ATP synthase N-terminal domain"/>
    <property type="match status" value="1"/>
</dbReference>
<dbReference type="Gene3D" id="1.20.5.440">
    <property type="entry name" value="ATP synthase delta/epsilon subunit, C-terminal domain"/>
    <property type="match status" value="1"/>
</dbReference>
<keyword evidence="21" id="KW-1185">Reference proteome</keyword>
<evidence type="ECO:0000256" key="15">
    <source>
        <dbReference type="HAMAP-Rule" id="MF_00530"/>
    </source>
</evidence>
<evidence type="ECO:0000256" key="10">
    <source>
        <dbReference type="ARBA" id="ARBA00023136"/>
    </source>
</evidence>
<dbReference type="Gene3D" id="2.60.15.10">
    <property type="entry name" value="F0F1 ATP synthase delta/epsilon subunit, N-terminal"/>
    <property type="match status" value="1"/>
</dbReference>
<dbReference type="CDD" id="cd12152">
    <property type="entry name" value="F1-ATPase_delta"/>
    <property type="match status" value="1"/>
</dbReference>
<dbReference type="NCBIfam" id="TIGR01216">
    <property type="entry name" value="ATP_synt_epsi"/>
    <property type="match status" value="1"/>
</dbReference>
<dbReference type="NCBIfam" id="NF001847">
    <property type="entry name" value="PRK00571.1-4"/>
    <property type="match status" value="1"/>
</dbReference>
<dbReference type="Pfam" id="PF00401">
    <property type="entry name" value="ATP-synt_DE"/>
    <property type="match status" value="1"/>
</dbReference>
<reference evidence="21 22" key="1">
    <citation type="submission" date="2018-08" db="EMBL/GenBank/DDBJ databases">
        <title>Thalassotalea euphylliae genome.</title>
        <authorList>
            <person name="Summers S."/>
            <person name="Rice S.A."/>
            <person name="Freckelton M.L."/>
            <person name="Nedved B.T."/>
            <person name="Hadfield M.G."/>
        </authorList>
    </citation>
    <scope>NUCLEOTIDE SEQUENCE [LARGE SCALE GENOMIC DNA]</scope>
    <source>
        <strain evidence="20 22">H2</strain>
        <strain evidence="21">H3</strain>
    </source>
</reference>
<evidence type="ECO:0000256" key="8">
    <source>
        <dbReference type="ARBA" id="ARBA00022781"/>
    </source>
</evidence>